<feature type="region of interest" description="Disordered" evidence="1">
    <location>
        <begin position="76"/>
        <end position="112"/>
    </location>
</feature>
<feature type="compositionally biased region" description="Basic and acidic residues" evidence="1">
    <location>
        <begin position="8"/>
        <end position="19"/>
    </location>
</feature>
<feature type="region of interest" description="Disordered" evidence="1">
    <location>
        <begin position="1"/>
        <end position="29"/>
    </location>
</feature>
<evidence type="ECO:0000313" key="2">
    <source>
        <dbReference type="EMBL" id="KAK9294274.1"/>
    </source>
</evidence>
<protein>
    <submittedName>
        <fullName evidence="2">Uncharacterized protein</fullName>
    </submittedName>
</protein>
<reference evidence="2 3" key="1">
    <citation type="submission" date="2024-05" db="EMBL/GenBank/DDBJ databases">
        <title>The nuclear and mitochondrial genome assemblies of Tetragonisca angustula (Apidae: Meliponini), a tiny yet remarkable pollinator in the Neotropics.</title>
        <authorList>
            <person name="Ferrari R."/>
            <person name="Ricardo P.C."/>
            <person name="Dias F.C."/>
            <person name="Araujo N.S."/>
            <person name="Soares D.O."/>
            <person name="Zhou Q.-S."/>
            <person name="Zhu C.-D."/>
            <person name="Coutinho L."/>
            <person name="Airas M.C."/>
            <person name="Batista T.M."/>
        </authorList>
    </citation>
    <scope>NUCLEOTIDE SEQUENCE [LARGE SCALE GENOMIC DNA]</scope>
    <source>
        <strain evidence="2">ASF017062</strain>
        <tissue evidence="2">Abdomen</tissue>
    </source>
</reference>
<evidence type="ECO:0000313" key="3">
    <source>
        <dbReference type="Proteomes" id="UP001432146"/>
    </source>
</evidence>
<evidence type="ECO:0000256" key="1">
    <source>
        <dbReference type="SAM" id="MobiDB-lite"/>
    </source>
</evidence>
<gene>
    <name evidence="2" type="ORF">QLX08_011064</name>
</gene>
<comment type="caution">
    <text evidence="2">The sequence shown here is derived from an EMBL/GenBank/DDBJ whole genome shotgun (WGS) entry which is preliminary data.</text>
</comment>
<accession>A0AAW0ZAK6</accession>
<proteinExistence type="predicted"/>
<dbReference type="AlphaFoldDB" id="A0AAW0ZAK6"/>
<name>A0AAW0ZAK6_9HYME</name>
<sequence>MTRSWRMQIEKKEEEDGSRQAKRHGRKFRGTGDISLALENRCYDCHRSRNVTQPANEILRNAVERLCRLRFASDPRRWSEKTSVPRGRKRGRRSMGSPARGTKSEGHMQSHG</sequence>
<dbReference type="EMBL" id="JAWNGG020000335">
    <property type="protein sequence ID" value="KAK9294274.1"/>
    <property type="molecule type" value="Genomic_DNA"/>
</dbReference>
<organism evidence="2 3">
    <name type="scientific">Tetragonisca angustula</name>
    <dbReference type="NCBI Taxonomy" id="166442"/>
    <lineage>
        <taxon>Eukaryota</taxon>
        <taxon>Metazoa</taxon>
        <taxon>Ecdysozoa</taxon>
        <taxon>Arthropoda</taxon>
        <taxon>Hexapoda</taxon>
        <taxon>Insecta</taxon>
        <taxon>Pterygota</taxon>
        <taxon>Neoptera</taxon>
        <taxon>Endopterygota</taxon>
        <taxon>Hymenoptera</taxon>
        <taxon>Apocrita</taxon>
        <taxon>Aculeata</taxon>
        <taxon>Apoidea</taxon>
        <taxon>Anthophila</taxon>
        <taxon>Apidae</taxon>
        <taxon>Tetragonisca</taxon>
    </lineage>
</organism>
<feature type="compositionally biased region" description="Basic and acidic residues" evidence="1">
    <location>
        <begin position="102"/>
        <end position="112"/>
    </location>
</feature>
<dbReference type="Proteomes" id="UP001432146">
    <property type="component" value="Unassembled WGS sequence"/>
</dbReference>
<feature type="compositionally biased region" description="Basic residues" evidence="1">
    <location>
        <begin position="20"/>
        <end position="29"/>
    </location>
</feature>
<keyword evidence="3" id="KW-1185">Reference proteome</keyword>